<dbReference type="EMBL" id="QGHA01000004">
    <property type="protein sequence ID" value="PWK77707.1"/>
    <property type="molecule type" value="Genomic_DNA"/>
</dbReference>
<protein>
    <submittedName>
        <fullName evidence="1">Uncharacterized protein</fullName>
    </submittedName>
</protein>
<gene>
    <name evidence="1" type="ORF">LX99_02587</name>
</gene>
<proteinExistence type="predicted"/>
<dbReference type="Proteomes" id="UP000245678">
    <property type="component" value="Unassembled WGS sequence"/>
</dbReference>
<organism evidence="1 2">
    <name type="scientific">Mucilaginibacter oryzae</name>
    <dbReference type="NCBI Taxonomy" id="468058"/>
    <lineage>
        <taxon>Bacteria</taxon>
        <taxon>Pseudomonadati</taxon>
        <taxon>Bacteroidota</taxon>
        <taxon>Sphingobacteriia</taxon>
        <taxon>Sphingobacteriales</taxon>
        <taxon>Sphingobacteriaceae</taxon>
        <taxon>Mucilaginibacter</taxon>
    </lineage>
</organism>
<keyword evidence="2" id="KW-1185">Reference proteome</keyword>
<dbReference type="AlphaFoldDB" id="A0A316HBC7"/>
<evidence type="ECO:0000313" key="2">
    <source>
        <dbReference type="Proteomes" id="UP000245678"/>
    </source>
</evidence>
<evidence type="ECO:0000313" key="1">
    <source>
        <dbReference type="EMBL" id="PWK77707.1"/>
    </source>
</evidence>
<dbReference type="RefSeq" id="WP_146203116.1">
    <property type="nucleotide sequence ID" value="NZ_QGHA01000004.1"/>
</dbReference>
<name>A0A316HBC7_9SPHI</name>
<accession>A0A316HBC7</accession>
<sequence length="243" mass="27895">MKNLYLIILCFLVVLNCYGERLSTKLDTGKIVPVSAKKDIPLPLSLLKSISSAPNFESAQLIRTGWSDGIFNSDFYRHDLASANPAGFEELSDSDRRNFIIIINQDAIKQAKDTVCYDDGKLHRCIYTFMQVQLNNRSADTLKYINMSCSWLDAFRADKECIRFLPTALMMECWKNSPTVYMVPPYRQVIFDIPVFYLTDTGDNKPFTFKTIKIGMSLFKYKEGRQLPVDIYSLAHTANYLEQ</sequence>
<reference evidence="1 2" key="1">
    <citation type="submission" date="2018-05" db="EMBL/GenBank/DDBJ databases">
        <title>Genomic Encyclopedia of Archaeal and Bacterial Type Strains, Phase II (KMG-II): from individual species to whole genera.</title>
        <authorList>
            <person name="Goeker M."/>
        </authorList>
    </citation>
    <scope>NUCLEOTIDE SEQUENCE [LARGE SCALE GENOMIC DNA]</scope>
    <source>
        <strain evidence="1 2">DSM 19975</strain>
    </source>
</reference>
<comment type="caution">
    <text evidence="1">The sequence shown here is derived from an EMBL/GenBank/DDBJ whole genome shotgun (WGS) entry which is preliminary data.</text>
</comment>